<evidence type="ECO:0008006" key="3">
    <source>
        <dbReference type="Google" id="ProtNLM"/>
    </source>
</evidence>
<dbReference type="Proteomes" id="UP001054945">
    <property type="component" value="Unassembled WGS sequence"/>
</dbReference>
<evidence type="ECO:0000313" key="2">
    <source>
        <dbReference type="Proteomes" id="UP001054945"/>
    </source>
</evidence>
<gene>
    <name evidence="1" type="ORF">CEXT_215331</name>
</gene>
<organism evidence="1 2">
    <name type="scientific">Caerostris extrusa</name>
    <name type="common">Bark spider</name>
    <name type="synonym">Caerostris bankana</name>
    <dbReference type="NCBI Taxonomy" id="172846"/>
    <lineage>
        <taxon>Eukaryota</taxon>
        <taxon>Metazoa</taxon>
        <taxon>Ecdysozoa</taxon>
        <taxon>Arthropoda</taxon>
        <taxon>Chelicerata</taxon>
        <taxon>Arachnida</taxon>
        <taxon>Araneae</taxon>
        <taxon>Araneomorphae</taxon>
        <taxon>Entelegynae</taxon>
        <taxon>Araneoidea</taxon>
        <taxon>Araneidae</taxon>
        <taxon>Caerostris</taxon>
    </lineage>
</organism>
<accession>A0AAV4WN17</accession>
<sequence>MKRRKLGRILMPVVFFSGEITWMETGTIEIPRACCFSYEIKIFYAKAFSQYVPFRMRKKKKDKNKGSIPQPLPYCKDSSFVNDSSGSLCPRLLRCWCVCEIKIFMGLVWVGNKSQFHSLNGHRRGKVCLQRY</sequence>
<proteinExistence type="predicted"/>
<name>A0AAV4WN17_CAEEX</name>
<evidence type="ECO:0000313" key="1">
    <source>
        <dbReference type="EMBL" id="GIY82938.1"/>
    </source>
</evidence>
<dbReference type="EMBL" id="BPLR01016307">
    <property type="protein sequence ID" value="GIY82938.1"/>
    <property type="molecule type" value="Genomic_DNA"/>
</dbReference>
<reference evidence="1 2" key="1">
    <citation type="submission" date="2021-06" db="EMBL/GenBank/DDBJ databases">
        <title>Caerostris extrusa draft genome.</title>
        <authorList>
            <person name="Kono N."/>
            <person name="Arakawa K."/>
        </authorList>
    </citation>
    <scope>NUCLEOTIDE SEQUENCE [LARGE SCALE GENOMIC DNA]</scope>
</reference>
<comment type="caution">
    <text evidence="1">The sequence shown here is derived from an EMBL/GenBank/DDBJ whole genome shotgun (WGS) entry which is preliminary data.</text>
</comment>
<protein>
    <recommendedName>
        <fullName evidence="3">Secreted protein</fullName>
    </recommendedName>
</protein>
<dbReference type="AlphaFoldDB" id="A0AAV4WN17"/>
<keyword evidence="2" id="KW-1185">Reference proteome</keyword>